<evidence type="ECO:0000259" key="1">
    <source>
        <dbReference type="Pfam" id="PF01507"/>
    </source>
</evidence>
<accession>A0A6M3K387</accession>
<protein>
    <submittedName>
        <fullName evidence="2">Putative phosphoadenosine phosphosulfate</fullName>
    </submittedName>
</protein>
<proteinExistence type="predicted"/>
<organism evidence="2">
    <name type="scientific">viral metagenome</name>
    <dbReference type="NCBI Taxonomy" id="1070528"/>
    <lineage>
        <taxon>unclassified sequences</taxon>
        <taxon>metagenomes</taxon>
        <taxon>organismal metagenomes</taxon>
    </lineage>
</organism>
<gene>
    <name evidence="2" type="ORF">MM415A01708_0015</name>
</gene>
<dbReference type="Pfam" id="PF01507">
    <property type="entry name" value="PAPS_reduct"/>
    <property type="match status" value="1"/>
</dbReference>
<dbReference type="AlphaFoldDB" id="A0A6M3K387"/>
<dbReference type="Gene3D" id="3.40.50.620">
    <property type="entry name" value="HUPs"/>
    <property type="match status" value="1"/>
</dbReference>
<sequence>MTYTGNAPLEVLSLGAGVQSTTLLIMAMNGEIKKPDEIIFADTGNEPKAVYEHLEYLKSICPFKIGVVQWDNIVNWHLNSKYFILPVFTSGGGQLRRQCTDHFKLKPIRRYLVQKYGRRFKANMMIGFSADEMNRRRISNKAWQTNIYPLIEKNMSREDCKNYLKEHGIQVPGKSSCVVCPFHSPKYWREFKAKYPDEYDEACKFDDKIRNLKFTKYNYYVCNIRRPLRDIDWGNPQLIMFEDMSQECTGICGT</sequence>
<name>A0A6M3K387_9ZZZZ</name>
<dbReference type="InterPro" id="IPR002500">
    <property type="entry name" value="PAPS_reduct_dom"/>
</dbReference>
<dbReference type="InterPro" id="IPR014729">
    <property type="entry name" value="Rossmann-like_a/b/a_fold"/>
</dbReference>
<dbReference type="SUPFAM" id="SSF52402">
    <property type="entry name" value="Adenine nucleotide alpha hydrolases-like"/>
    <property type="match status" value="1"/>
</dbReference>
<feature type="domain" description="Phosphoadenosine phosphosulphate reductase" evidence="1">
    <location>
        <begin position="11"/>
        <end position="171"/>
    </location>
</feature>
<dbReference type="EMBL" id="MT142185">
    <property type="protein sequence ID" value="QJA75792.1"/>
    <property type="molecule type" value="Genomic_DNA"/>
</dbReference>
<dbReference type="GO" id="GO:0003824">
    <property type="term" value="F:catalytic activity"/>
    <property type="evidence" value="ECO:0007669"/>
    <property type="project" value="InterPro"/>
</dbReference>
<reference evidence="2" key="1">
    <citation type="submission" date="2020-03" db="EMBL/GenBank/DDBJ databases">
        <title>The deep terrestrial virosphere.</title>
        <authorList>
            <person name="Holmfeldt K."/>
            <person name="Nilsson E."/>
            <person name="Simone D."/>
            <person name="Lopez-Fernandez M."/>
            <person name="Wu X."/>
            <person name="de Brujin I."/>
            <person name="Lundin D."/>
            <person name="Andersson A."/>
            <person name="Bertilsson S."/>
            <person name="Dopson M."/>
        </authorList>
    </citation>
    <scope>NUCLEOTIDE SEQUENCE</scope>
    <source>
        <strain evidence="2">MM415A01708</strain>
    </source>
</reference>
<evidence type="ECO:0000313" key="2">
    <source>
        <dbReference type="EMBL" id="QJA75792.1"/>
    </source>
</evidence>